<sequence length="267" mass="28015">MLAPQVLAEVGVSSGIMQGFSIVTEAPQEDFALTAQEVANKMRDQMTKAVHYAAQLRALQKKGLSADLVAQIAAAGVDQGWATAAALAGASKGQIDQINALQKTTKRAADSAGRAVADSMYGSGIRAAQGLVRGLQSQEKAIEKQMMKIAKSMQKAIKKALGIKSPSRVFAEIGQWIPRRLAAGVEGSAHHATRAVNRLAGSVAGAGAFAGTGLAMGGGGGGVVNHYHLAITVEGHVLTERNLRNVVEKQMLQLGMRNPRTYSSYKR</sequence>
<evidence type="ECO:0008006" key="3">
    <source>
        <dbReference type="Google" id="ProtNLM"/>
    </source>
</evidence>
<protein>
    <recommendedName>
        <fullName evidence="3">Phage tail tape measure protein</fullName>
    </recommendedName>
</protein>
<keyword evidence="2" id="KW-1185">Reference proteome</keyword>
<evidence type="ECO:0000313" key="1">
    <source>
        <dbReference type="EMBL" id="GAA3062789.1"/>
    </source>
</evidence>
<gene>
    <name evidence="1" type="ORF">GCM10010448_52650</name>
</gene>
<reference evidence="2" key="1">
    <citation type="journal article" date="2019" name="Int. J. Syst. Evol. Microbiol.">
        <title>The Global Catalogue of Microorganisms (GCM) 10K type strain sequencing project: providing services to taxonomists for standard genome sequencing and annotation.</title>
        <authorList>
            <consortium name="The Broad Institute Genomics Platform"/>
            <consortium name="The Broad Institute Genome Sequencing Center for Infectious Disease"/>
            <person name="Wu L."/>
            <person name="Ma J."/>
        </authorList>
    </citation>
    <scope>NUCLEOTIDE SEQUENCE [LARGE SCALE GENOMIC DNA]</scope>
    <source>
        <strain evidence="2">JCM 9091</strain>
    </source>
</reference>
<name>A0ABP6LXT7_9ACTN</name>
<organism evidence="1 2">
    <name type="scientific">Streptomyces glomeratus</name>
    <dbReference type="NCBI Taxonomy" id="284452"/>
    <lineage>
        <taxon>Bacteria</taxon>
        <taxon>Bacillati</taxon>
        <taxon>Actinomycetota</taxon>
        <taxon>Actinomycetes</taxon>
        <taxon>Kitasatosporales</taxon>
        <taxon>Streptomycetaceae</taxon>
        <taxon>Streptomyces</taxon>
    </lineage>
</organism>
<dbReference type="RefSeq" id="WP_234517088.1">
    <property type="nucleotide sequence ID" value="NZ_BAAAUF010000050.1"/>
</dbReference>
<evidence type="ECO:0000313" key="2">
    <source>
        <dbReference type="Proteomes" id="UP001501532"/>
    </source>
</evidence>
<dbReference type="Proteomes" id="UP001501532">
    <property type="component" value="Unassembled WGS sequence"/>
</dbReference>
<accession>A0ABP6LXT7</accession>
<proteinExistence type="predicted"/>
<comment type="caution">
    <text evidence="1">The sequence shown here is derived from an EMBL/GenBank/DDBJ whole genome shotgun (WGS) entry which is preliminary data.</text>
</comment>
<dbReference type="EMBL" id="BAAAUF010000050">
    <property type="protein sequence ID" value="GAA3062789.1"/>
    <property type="molecule type" value="Genomic_DNA"/>
</dbReference>